<evidence type="ECO:0000256" key="1">
    <source>
        <dbReference type="SAM" id="MobiDB-lite"/>
    </source>
</evidence>
<comment type="caution">
    <text evidence="2">The sequence shown here is derived from an EMBL/GenBank/DDBJ whole genome shotgun (WGS) entry which is preliminary data.</text>
</comment>
<dbReference type="EMBL" id="JAINUF010000018">
    <property type="protein sequence ID" value="KAJ8337686.1"/>
    <property type="molecule type" value="Genomic_DNA"/>
</dbReference>
<dbReference type="Proteomes" id="UP001152622">
    <property type="component" value="Chromosome 18"/>
</dbReference>
<reference evidence="2" key="1">
    <citation type="journal article" date="2023" name="Science">
        <title>Genome structures resolve the early diversification of teleost fishes.</title>
        <authorList>
            <person name="Parey E."/>
            <person name="Louis A."/>
            <person name="Montfort J."/>
            <person name="Bouchez O."/>
            <person name="Roques C."/>
            <person name="Iampietro C."/>
            <person name="Lluch J."/>
            <person name="Castinel A."/>
            <person name="Donnadieu C."/>
            <person name="Desvignes T."/>
            <person name="Floi Bucao C."/>
            <person name="Jouanno E."/>
            <person name="Wen M."/>
            <person name="Mejri S."/>
            <person name="Dirks R."/>
            <person name="Jansen H."/>
            <person name="Henkel C."/>
            <person name="Chen W.J."/>
            <person name="Zahm M."/>
            <person name="Cabau C."/>
            <person name="Klopp C."/>
            <person name="Thompson A.W."/>
            <person name="Robinson-Rechavi M."/>
            <person name="Braasch I."/>
            <person name="Lecointre G."/>
            <person name="Bobe J."/>
            <person name="Postlethwait J.H."/>
            <person name="Berthelot C."/>
            <person name="Roest Crollius H."/>
            <person name="Guiguen Y."/>
        </authorList>
    </citation>
    <scope>NUCLEOTIDE SEQUENCE</scope>
    <source>
        <strain evidence="2">WJC10195</strain>
    </source>
</reference>
<accession>A0A9Q1EF75</accession>
<name>A0A9Q1EF75_SYNKA</name>
<protein>
    <submittedName>
        <fullName evidence="2">Uncharacterized protein</fullName>
    </submittedName>
</protein>
<sequence>MQCSGEAGSVEPHASSALRQLRPALPWQRRPTLPRNGDMKPRGSVRPPETLRVQRKLISQRPLCDMTFGRRWHQRRRSGGFDGVA</sequence>
<dbReference type="AlphaFoldDB" id="A0A9Q1EF75"/>
<evidence type="ECO:0000313" key="2">
    <source>
        <dbReference type="EMBL" id="KAJ8337686.1"/>
    </source>
</evidence>
<keyword evidence="3" id="KW-1185">Reference proteome</keyword>
<organism evidence="2 3">
    <name type="scientific">Synaphobranchus kaupii</name>
    <name type="common">Kaup's arrowtooth eel</name>
    <dbReference type="NCBI Taxonomy" id="118154"/>
    <lineage>
        <taxon>Eukaryota</taxon>
        <taxon>Metazoa</taxon>
        <taxon>Chordata</taxon>
        <taxon>Craniata</taxon>
        <taxon>Vertebrata</taxon>
        <taxon>Euteleostomi</taxon>
        <taxon>Actinopterygii</taxon>
        <taxon>Neopterygii</taxon>
        <taxon>Teleostei</taxon>
        <taxon>Anguilliformes</taxon>
        <taxon>Synaphobranchidae</taxon>
        <taxon>Synaphobranchus</taxon>
    </lineage>
</organism>
<feature type="region of interest" description="Disordered" evidence="1">
    <location>
        <begin position="1"/>
        <end position="50"/>
    </location>
</feature>
<evidence type="ECO:0000313" key="3">
    <source>
        <dbReference type="Proteomes" id="UP001152622"/>
    </source>
</evidence>
<gene>
    <name evidence="2" type="ORF">SKAU_G00366520</name>
</gene>
<proteinExistence type="predicted"/>